<evidence type="ECO:0000313" key="1">
    <source>
        <dbReference type="EMBL" id="RIE17236.1"/>
    </source>
</evidence>
<name>A0A398DNJ2_9BACT</name>
<accession>A0A398DNJ2</accession>
<gene>
    <name evidence="1" type="ORF">SMC1_02645</name>
</gene>
<protein>
    <submittedName>
        <fullName evidence="1">Uncharacterized protein</fullName>
    </submittedName>
</protein>
<organism evidence="1 2">
    <name type="scientific">Candidatus Cryosericum septentrionale</name>
    <dbReference type="NCBI Taxonomy" id="2290913"/>
    <lineage>
        <taxon>Bacteria</taxon>
        <taxon>Pseudomonadati</taxon>
        <taxon>Caldisericota/Cryosericota group</taxon>
        <taxon>Candidatus Cryosericota</taxon>
        <taxon>Candidatus Cryosericia</taxon>
        <taxon>Candidatus Cryosericales</taxon>
        <taxon>Candidatus Cryosericaceae</taxon>
        <taxon>Candidatus Cryosericum</taxon>
    </lineage>
</organism>
<comment type="caution">
    <text evidence="1">The sequence shown here is derived from an EMBL/GenBank/DDBJ whole genome shotgun (WGS) entry which is preliminary data.</text>
</comment>
<dbReference type="AlphaFoldDB" id="A0A398DNJ2"/>
<sequence>MVAHRLLLSYSRSSRLFIRGVLFLLILYYRAQLPLISKQQVPVQIDWVHHETRRASALSICHARPDTAGCILDVFVGVLEEASLTDEDVPCVAEDHL</sequence>
<dbReference type="EMBL" id="QXIY01000009">
    <property type="protein sequence ID" value="RIE17236.1"/>
    <property type="molecule type" value="Genomic_DNA"/>
</dbReference>
<reference evidence="1 2" key="1">
    <citation type="submission" date="2018-09" db="EMBL/GenBank/DDBJ databases">
        <title>Discovery and Ecogenomic Context for Candidatus Cryosericales, a Global Caldiserica Order Active in Thawing Permafrost.</title>
        <authorList>
            <person name="Martinez M.A."/>
            <person name="Woodcroft B.J."/>
            <person name="Ignacio Espinoza J.C."/>
            <person name="Zayed A."/>
            <person name="Singleton C.M."/>
            <person name="Boyd J."/>
            <person name="Li Y.-F."/>
            <person name="Purvine S."/>
            <person name="Maughan H."/>
            <person name="Hodgkins S.B."/>
            <person name="Anderson D."/>
            <person name="Sederholm M."/>
            <person name="Temperton B."/>
            <person name="Saleska S.R."/>
            <person name="Tyson G.W."/>
            <person name="Rich V.I."/>
        </authorList>
    </citation>
    <scope>NUCLEOTIDE SEQUENCE [LARGE SCALE GENOMIC DNA]</scope>
    <source>
        <strain evidence="1 2">SMC1</strain>
    </source>
</reference>
<proteinExistence type="predicted"/>
<keyword evidence="2" id="KW-1185">Reference proteome</keyword>
<evidence type="ECO:0000313" key="2">
    <source>
        <dbReference type="Proteomes" id="UP000266113"/>
    </source>
</evidence>
<dbReference type="Proteomes" id="UP000266113">
    <property type="component" value="Unassembled WGS sequence"/>
</dbReference>